<name>A0A1F7VFR1_9BACT</name>
<keyword evidence="1" id="KW-1133">Transmembrane helix</keyword>
<reference evidence="2 3" key="1">
    <citation type="journal article" date="2016" name="Nat. Commun.">
        <title>Thousands of microbial genomes shed light on interconnected biogeochemical processes in an aquifer system.</title>
        <authorList>
            <person name="Anantharaman K."/>
            <person name="Brown C.T."/>
            <person name="Hug L.A."/>
            <person name="Sharon I."/>
            <person name="Castelle C.J."/>
            <person name="Probst A.J."/>
            <person name="Thomas B.C."/>
            <person name="Singh A."/>
            <person name="Wilkins M.J."/>
            <person name="Karaoz U."/>
            <person name="Brodie E.L."/>
            <person name="Williams K.H."/>
            <person name="Hubbard S.S."/>
            <person name="Banfield J.F."/>
        </authorList>
    </citation>
    <scope>NUCLEOTIDE SEQUENCE [LARGE SCALE GENOMIC DNA]</scope>
</reference>
<feature type="transmembrane region" description="Helical" evidence="1">
    <location>
        <begin position="33"/>
        <end position="56"/>
    </location>
</feature>
<keyword evidence="1" id="KW-0812">Transmembrane</keyword>
<evidence type="ECO:0000256" key="1">
    <source>
        <dbReference type="SAM" id="Phobius"/>
    </source>
</evidence>
<evidence type="ECO:0000313" key="2">
    <source>
        <dbReference type="EMBL" id="OGL88854.1"/>
    </source>
</evidence>
<dbReference type="InterPro" id="IPR019277">
    <property type="entry name" value="DUF2304"/>
</dbReference>
<keyword evidence="1" id="KW-0472">Membrane</keyword>
<proteinExistence type="predicted"/>
<accession>A0A1F7VFR1</accession>
<feature type="transmembrane region" description="Helical" evidence="1">
    <location>
        <begin position="6"/>
        <end position="24"/>
    </location>
</feature>
<feature type="non-terminal residue" evidence="2">
    <location>
        <position position="1"/>
    </location>
</feature>
<evidence type="ECO:0000313" key="3">
    <source>
        <dbReference type="Proteomes" id="UP000178264"/>
    </source>
</evidence>
<dbReference type="Proteomes" id="UP000178264">
    <property type="component" value="Unassembled WGS sequence"/>
</dbReference>
<gene>
    <name evidence="2" type="ORF">A3I42_04525</name>
</gene>
<dbReference type="Pfam" id="PF10066">
    <property type="entry name" value="DUF2304"/>
    <property type="match status" value="1"/>
</dbReference>
<sequence>IMLFQIISFLLIFLIISRIVVRYVRHEIGGREFFYWMLFWLLAAGAILIPDALTRIANILGIGRGTDLAFYGSFVIVAYVLFRMVVRLDRIERDITKVVRHLALSDQDRSGNSKSKFPNSK</sequence>
<protein>
    <recommendedName>
        <fullName evidence="4">DUF2304 domain-containing protein</fullName>
    </recommendedName>
</protein>
<feature type="transmembrane region" description="Helical" evidence="1">
    <location>
        <begin position="68"/>
        <end position="86"/>
    </location>
</feature>
<comment type="caution">
    <text evidence="2">The sequence shown here is derived from an EMBL/GenBank/DDBJ whole genome shotgun (WGS) entry which is preliminary data.</text>
</comment>
<dbReference type="EMBL" id="MGER01000008">
    <property type="protein sequence ID" value="OGL88854.1"/>
    <property type="molecule type" value="Genomic_DNA"/>
</dbReference>
<dbReference type="AlphaFoldDB" id="A0A1F7VFR1"/>
<evidence type="ECO:0008006" key="4">
    <source>
        <dbReference type="Google" id="ProtNLM"/>
    </source>
</evidence>
<organism evidence="2 3">
    <name type="scientific">Candidatus Uhrbacteria bacterium RIFCSPLOWO2_02_FULL_49_11</name>
    <dbReference type="NCBI Taxonomy" id="1802409"/>
    <lineage>
        <taxon>Bacteria</taxon>
        <taxon>Candidatus Uhriibacteriota</taxon>
    </lineage>
</organism>